<evidence type="ECO:0000256" key="9">
    <source>
        <dbReference type="ARBA" id="ARBA00023316"/>
    </source>
</evidence>
<dbReference type="GO" id="GO:0005975">
    <property type="term" value="P:carbohydrate metabolic process"/>
    <property type="evidence" value="ECO:0007669"/>
    <property type="project" value="InterPro"/>
</dbReference>
<dbReference type="GO" id="GO:0010047">
    <property type="term" value="P:fruit dehiscence"/>
    <property type="evidence" value="ECO:0007669"/>
    <property type="project" value="UniProtKB-ARBA"/>
</dbReference>
<evidence type="ECO:0000256" key="7">
    <source>
        <dbReference type="ARBA" id="ARBA00022801"/>
    </source>
</evidence>
<dbReference type="InterPro" id="IPR011050">
    <property type="entry name" value="Pectin_lyase_fold/virulence"/>
</dbReference>
<evidence type="ECO:0000256" key="13">
    <source>
        <dbReference type="SAM" id="SignalP"/>
    </source>
</evidence>
<dbReference type="Pfam" id="PF00295">
    <property type="entry name" value="Glyco_hydro_28"/>
    <property type="match status" value="1"/>
</dbReference>
<dbReference type="PROSITE" id="PS00502">
    <property type="entry name" value="POLYGALACTURONASE"/>
    <property type="match status" value="1"/>
</dbReference>
<dbReference type="GO" id="GO:0009830">
    <property type="term" value="P:cell wall modification involved in abscission"/>
    <property type="evidence" value="ECO:0007669"/>
    <property type="project" value="UniProtKB-ARBA"/>
</dbReference>
<dbReference type="InterPro" id="IPR012334">
    <property type="entry name" value="Pectin_lyas_fold"/>
</dbReference>
<keyword evidence="8 12" id="KW-0326">Glycosidase</keyword>
<dbReference type="GO" id="GO:0009901">
    <property type="term" value="P:anther dehiscence"/>
    <property type="evidence" value="ECO:0007669"/>
    <property type="project" value="UniProtKB-ARBA"/>
</dbReference>
<keyword evidence="9" id="KW-0961">Cell wall biogenesis/degradation</keyword>
<keyword evidence="5" id="KW-0964">Secreted</keyword>
<dbReference type="SMART" id="SM00710">
    <property type="entry name" value="PbH1"/>
    <property type="match status" value="6"/>
</dbReference>
<protein>
    <recommendedName>
        <fullName evidence="3">endo-polygalacturonase</fullName>
        <ecNumber evidence="3">3.2.1.15</ecNumber>
    </recommendedName>
</protein>
<feature type="signal peptide" evidence="13">
    <location>
        <begin position="1"/>
        <end position="21"/>
    </location>
</feature>
<feature type="active site" evidence="11">
    <location>
        <position position="281"/>
    </location>
</feature>
<evidence type="ECO:0000256" key="3">
    <source>
        <dbReference type="ARBA" id="ARBA00012736"/>
    </source>
</evidence>
<evidence type="ECO:0000256" key="10">
    <source>
        <dbReference type="ARBA" id="ARBA00034074"/>
    </source>
</evidence>
<evidence type="ECO:0000256" key="6">
    <source>
        <dbReference type="ARBA" id="ARBA00022729"/>
    </source>
</evidence>
<comment type="catalytic activity">
    <reaction evidence="10">
        <text>(1,4-alpha-D-galacturonosyl)n+m + H2O = (1,4-alpha-D-galacturonosyl)n + (1,4-alpha-D-galacturonosyl)m.</text>
        <dbReference type="EC" id="3.2.1.15"/>
    </reaction>
</comment>
<dbReference type="Proteomes" id="UP001163823">
    <property type="component" value="Chromosome 1"/>
</dbReference>
<comment type="subcellular location">
    <subcellularLocation>
        <location evidence="1">Secreted</location>
        <location evidence="1">Cell wall</location>
    </subcellularLocation>
</comment>
<dbReference type="KEGG" id="qsa:O6P43_001363"/>
<dbReference type="EMBL" id="JARAOO010000001">
    <property type="protein sequence ID" value="KAJ7982216.1"/>
    <property type="molecule type" value="Genomic_DNA"/>
</dbReference>
<evidence type="ECO:0000256" key="12">
    <source>
        <dbReference type="RuleBase" id="RU361169"/>
    </source>
</evidence>
<name>A0AAD7QKB0_QUISA</name>
<keyword evidence="7 12" id="KW-0378">Hydrolase</keyword>
<proteinExistence type="inferred from homology"/>
<evidence type="ECO:0000256" key="5">
    <source>
        <dbReference type="ARBA" id="ARBA00022525"/>
    </source>
</evidence>
<dbReference type="EC" id="3.2.1.15" evidence="3"/>
<evidence type="ECO:0000256" key="1">
    <source>
        <dbReference type="ARBA" id="ARBA00004191"/>
    </source>
</evidence>
<dbReference type="GO" id="GO:0004650">
    <property type="term" value="F:polygalacturonase activity"/>
    <property type="evidence" value="ECO:0007669"/>
    <property type="project" value="UniProtKB-EC"/>
</dbReference>
<dbReference type="FunFam" id="2.160.20.10:FF:000028">
    <property type="entry name" value="Polygalacturonase QRT2"/>
    <property type="match status" value="1"/>
</dbReference>
<accession>A0AAD7QKB0</accession>
<dbReference type="SUPFAM" id="SSF51126">
    <property type="entry name" value="Pectin lyase-like"/>
    <property type="match status" value="1"/>
</dbReference>
<evidence type="ECO:0000256" key="8">
    <source>
        <dbReference type="ARBA" id="ARBA00023295"/>
    </source>
</evidence>
<evidence type="ECO:0000313" key="15">
    <source>
        <dbReference type="Proteomes" id="UP001163823"/>
    </source>
</evidence>
<dbReference type="PANTHER" id="PTHR31375">
    <property type="match status" value="1"/>
</dbReference>
<keyword evidence="4" id="KW-0134">Cell wall</keyword>
<comment type="caution">
    <text evidence="14">The sequence shown here is derived from an EMBL/GenBank/DDBJ whole genome shotgun (WGS) entry which is preliminary data.</text>
</comment>
<reference evidence="14 15" key="1">
    <citation type="journal article" date="2023" name="Science">
        <title>Elucidation of the pathway for biosynthesis of saponin adjuvants from the soapbark tree.</title>
        <authorList>
            <person name="Reed J."/>
            <person name="Orme A."/>
            <person name="El-Demerdash A."/>
            <person name="Owen C."/>
            <person name="Martin L.B.B."/>
            <person name="Misra R.C."/>
            <person name="Kikuchi S."/>
            <person name="Rejzek M."/>
            <person name="Martin A.C."/>
            <person name="Harkess A."/>
            <person name="Leebens-Mack J."/>
            <person name="Louveau T."/>
            <person name="Stephenson M.J."/>
            <person name="Osbourn A."/>
        </authorList>
    </citation>
    <scope>NUCLEOTIDE SEQUENCE [LARGE SCALE GENOMIC DNA]</scope>
    <source>
        <strain evidence="14">S10</strain>
    </source>
</reference>
<keyword evidence="6 13" id="KW-0732">Signal</keyword>
<comment type="similarity">
    <text evidence="2 12">Belongs to the glycosyl hydrolase 28 family.</text>
</comment>
<dbReference type="Gene3D" id="2.160.20.10">
    <property type="entry name" value="Single-stranded right-handed beta-helix, Pectin lyase-like"/>
    <property type="match status" value="1"/>
</dbReference>
<dbReference type="AlphaFoldDB" id="A0AAD7QKB0"/>
<sequence length="437" mass="47978">MIPQRPLLLLFVSTLASFTTCFGSFKEDLAVTNNKYMPHYVKQPESFGLISRFNRAIPLSVSSKMVSVDDYGAKGDGGDDAKAFEEAWNKACSERVDLVVPKYRTYHLKPIIFYGPCHSNFVLKIYGTIKASINISDYEKDRRHWLLFKNLTNFRVEGGGIINGNGRKWWENSCKINKTLPCKHPPTAVTFSECNNLRVKNLRIQNPQQMHLSFGNCVNVKVSNLIITAPGDSPNTDGIHVTGTQNIQIKKCVIGTGDDCISIKSGSTNVKATDIVCGPGHGISIGSLGAGNSEANVSNVLVNRAKLSGTTNGVRIKTWQGGSGYAKDIKFQNIAMQNVTNPIIINQDYCDQEKSCSEQVKAVQVSNVVYKNIGGTSASEVVIKFECSKSFPCKGIWMQNINLVREGNGNVKGSCVNIRYSSRGKISPQCLIEKLTS</sequence>
<dbReference type="InterPro" id="IPR000743">
    <property type="entry name" value="Glyco_hydro_28"/>
</dbReference>
<evidence type="ECO:0000256" key="11">
    <source>
        <dbReference type="PROSITE-ProRule" id="PRU10052"/>
    </source>
</evidence>
<evidence type="ECO:0000313" key="14">
    <source>
        <dbReference type="EMBL" id="KAJ7982216.1"/>
    </source>
</evidence>
<gene>
    <name evidence="14" type="ORF">O6P43_001363</name>
</gene>
<feature type="chain" id="PRO_5042118472" description="endo-polygalacturonase" evidence="13">
    <location>
        <begin position="22"/>
        <end position="437"/>
    </location>
</feature>
<evidence type="ECO:0000256" key="4">
    <source>
        <dbReference type="ARBA" id="ARBA00022512"/>
    </source>
</evidence>
<organism evidence="14 15">
    <name type="scientific">Quillaja saponaria</name>
    <name type="common">Soap bark tree</name>
    <dbReference type="NCBI Taxonomy" id="32244"/>
    <lineage>
        <taxon>Eukaryota</taxon>
        <taxon>Viridiplantae</taxon>
        <taxon>Streptophyta</taxon>
        <taxon>Embryophyta</taxon>
        <taxon>Tracheophyta</taxon>
        <taxon>Spermatophyta</taxon>
        <taxon>Magnoliopsida</taxon>
        <taxon>eudicotyledons</taxon>
        <taxon>Gunneridae</taxon>
        <taxon>Pentapetalae</taxon>
        <taxon>rosids</taxon>
        <taxon>fabids</taxon>
        <taxon>Fabales</taxon>
        <taxon>Quillajaceae</taxon>
        <taxon>Quillaja</taxon>
    </lineage>
</organism>
<keyword evidence="15" id="KW-1185">Reference proteome</keyword>
<dbReference type="InterPro" id="IPR006626">
    <property type="entry name" value="PbH1"/>
</dbReference>
<evidence type="ECO:0000256" key="2">
    <source>
        <dbReference type="ARBA" id="ARBA00008834"/>
    </source>
</evidence>